<dbReference type="Proteomes" id="UP001226084">
    <property type="component" value="Unassembled WGS sequence"/>
</dbReference>
<evidence type="ECO:0000256" key="1">
    <source>
        <dbReference type="SAM" id="MobiDB-lite"/>
    </source>
</evidence>
<organism evidence="2 3">
    <name type="scientific">Stenotrophomonas rhizophila</name>
    <dbReference type="NCBI Taxonomy" id="216778"/>
    <lineage>
        <taxon>Bacteria</taxon>
        <taxon>Pseudomonadati</taxon>
        <taxon>Pseudomonadota</taxon>
        <taxon>Gammaproteobacteria</taxon>
        <taxon>Lysobacterales</taxon>
        <taxon>Lysobacteraceae</taxon>
        <taxon>Stenotrophomonas</taxon>
    </lineage>
</organism>
<gene>
    <name evidence="2" type="ORF">QE424_000891</name>
</gene>
<dbReference type="AlphaFoldDB" id="A0AAP5E942"/>
<sequence length="76" mass="8500">MTLRKMSRPALFRFWCFTPNSVEAHFRTVRPLPFLYIGDIFAAVRDESANSVIRSTKSTTCDSGAGTDPAIKQDDS</sequence>
<proteinExistence type="predicted"/>
<dbReference type="EMBL" id="JAUTAS010000001">
    <property type="protein sequence ID" value="MDQ1107732.1"/>
    <property type="molecule type" value="Genomic_DNA"/>
</dbReference>
<comment type="caution">
    <text evidence="2">The sequence shown here is derived from an EMBL/GenBank/DDBJ whole genome shotgun (WGS) entry which is preliminary data.</text>
</comment>
<reference evidence="2" key="1">
    <citation type="submission" date="2023-07" db="EMBL/GenBank/DDBJ databases">
        <title>Functional and genomic diversity of the sorghum phyllosphere microbiome.</title>
        <authorList>
            <person name="Shade A."/>
        </authorList>
    </citation>
    <scope>NUCLEOTIDE SEQUENCE</scope>
    <source>
        <strain evidence="2">SORGH_AS_0457</strain>
    </source>
</reference>
<evidence type="ECO:0000313" key="2">
    <source>
        <dbReference type="EMBL" id="MDQ1107732.1"/>
    </source>
</evidence>
<accession>A0AAP5E942</accession>
<evidence type="ECO:0000313" key="3">
    <source>
        <dbReference type="Proteomes" id="UP001226084"/>
    </source>
</evidence>
<name>A0AAP5E942_9GAMM</name>
<protein>
    <submittedName>
        <fullName evidence="2">Uncharacterized protein</fullName>
    </submittedName>
</protein>
<dbReference type="RefSeq" id="WP_307106507.1">
    <property type="nucleotide sequence ID" value="NZ_JAUTAS010000001.1"/>
</dbReference>
<feature type="region of interest" description="Disordered" evidence="1">
    <location>
        <begin position="56"/>
        <end position="76"/>
    </location>
</feature>